<dbReference type="CDD" id="cd12087">
    <property type="entry name" value="TM_EGFR-like"/>
    <property type="match status" value="1"/>
</dbReference>
<dbReference type="OrthoDB" id="9792992at2"/>
<dbReference type="GO" id="GO:0000155">
    <property type="term" value="F:phosphorelay sensor kinase activity"/>
    <property type="evidence" value="ECO:0007669"/>
    <property type="project" value="InterPro"/>
</dbReference>
<dbReference type="Pfam" id="PF06580">
    <property type="entry name" value="His_kinase"/>
    <property type="match status" value="1"/>
</dbReference>
<feature type="domain" description="Histidine kinase/HSP90-like ATPase" evidence="2">
    <location>
        <begin position="445"/>
        <end position="504"/>
    </location>
</feature>
<dbReference type="Pfam" id="PF02518">
    <property type="entry name" value="HATPase_c"/>
    <property type="match status" value="1"/>
</dbReference>
<dbReference type="KEGG" id="spir:CWM47_36930"/>
<dbReference type="RefSeq" id="WP_100993470.1">
    <property type="nucleotide sequence ID" value="NZ_CP025096.1"/>
</dbReference>
<keyword evidence="1" id="KW-1133">Transmembrane helix</keyword>
<dbReference type="InterPro" id="IPR003594">
    <property type="entry name" value="HATPase_dom"/>
</dbReference>
<reference evidence="4 5" key="1">
    <citation type="submission" date="2017-11" db="EMBL/GenBank/DDBJ databases">
        <title>Taxonomic description and genome sequences of Spirosoma HA7 sp. nov., isolated from pollen microhabitat of Corylus avellana.</title>
        <authorList>
            <person name="Ambika Manirajan B."/>
            <person name="Suarez C."/>
            <person name="Ratering S."/>
            <person name="Geissler-Plaum R."/>
            <person name="Cardinale M."/>
            <person name="Sylvia S."/>
        </authorList>
    </citation>
    <scope>NUCLEOTIDE SEQUENCE [LARGE SCALE GENOMIC DNA]</scope>
    <source>
        <strain evidence="4 5">HA7</strain>
    </source>
</reference>
<keyword evidence="5" id="KW-1185">Reference proteome</keyword>
<dbReference type="InterPro" id="IPR036890">
    <property type="entry name" value="HATPase_C_sf"/>
</dbReference>
<dbReference type="EMBL" id="CP025096">
    <property type="protein sequence ID" value="AUD06939.1"/>
    <property type="molecule type" value="Genomic_DNA"/>
</dbReference>
<dbReference type="PANTHER" id="PTHR34220:SF7">
    <property type="entry name" value="SENSOR HISTIDINE KINASE YPDA"/>
    <property type="match status" value="1"/>
</dbReference>
<dbReference type="InterPro" id="IPR050640">
    <property type="entry name" value="Bact_2-comp_sensor_kinase"/>
</dbReference>
<evidence type="ECO:0000259" key="3">
    <source>
        <dbReference type="Pfam" id="PF06580"/>
    </source>
</evidence>
<dbReference type="PANTHER" id="PTHR34220">
    <property type="entry name" value="SENSOR HISTIDINE KINASE YPDA"/>
    <property type="match status" value="1"/>
</dbReference>
<dbReference type="InterPro" id="IPR010559">
    <property type="entry name" value="Sig_transdc_His_kin_internal"/>
</dbReference>
<keyword evidence="1" id="KW-0472">Membrane</keyword>
<gene>
    <name evidence="4" type="ORF">CWM47_36930</name>
</gene>
<keyword evidence="1" id="KW-0812">Transmembrane</keyword>
<dbReference type="SUPFAM" id="SSF55874">
    <property type="entry name" value="ATPase domain of HSP90 chaperone/DNA topoisomerase II/histidine kinase"/>
    <property type="match status" value="1"/>
</dbReference>
<dbReference type="Gene3D" id="3.30.565.10">
    <property type="entry name" value="Histidine kinase-like ATPase, C-terminal domain"/>
    <property type="match status" value="1"/>
</dbReference>
<dbReference type="AlphaFoldDB" id="A0A2K8ZAU5"/>
<proteinExistence type="predicted"/>
<dbReference type="Proteomes" id="UP000232883">
    <property type="component" value="Chromosome"/>
</dbReference>
<evidence type="ECO:0000313" key="4">
    <source>
        <dbReference type="EMBL" id="AUD06939.1"/>
    </source>
</evidence>
<keyword evidence="4" id="KW-0808">Transferase</keyword>
<feature type="transmembrane region" description="Helical" evidence="1">
    <location>
        <begin position="304"/>
        <end position="327"/>
    </location>
</feature>
<keyword evidence="4" id="KW-0418">Kinase</keyword>
<evidence type="ECO:0000313" key="5">
    <source>
        <dbReference type="Proteomes" id="UP000232883"/>
    </source>
</evidence>
<evidence type="ECO:0000256" key="1">
    <source>
        <dbReference type="SAM" id="Phobius"/>
    </source>
</evidence>
<dbReference type="GO" id="GO:0016020">
    <property type="term" value="C:membrane"/>
    <property type="evidence" value="ECO:0007669"/>
    <property type="project" value="InterPro"/>
</dbReference>
<name>A0A2K8ZAU5_9BACT</name>
<feature type="domain" description="Signal transduction histidine kinase internal region" evidence="3">
    <location>
        <begin position="348"/>
        <end position="423"/>
    </location>
</feature>
<protein>
    <submittedName>
        <fullName evidence="4">Histidine kinase</fullName>
    </submittedName>
</protein>
<organism evidence="4 5">
    <name type="scientific">Spirosoma pollinicola</name>
    <dbReference type="NCBI Taxonomy" id="2057025"/>
    <lineage>
        <taxon>Bacteria</taxon>
        <taxon>Pseudomonadati</taxon>
        <taxon>Bacteroidota</taxon>
        <taxon>Cytophagia</taxon>
        <taxon>Cytophagales</taxon>
        <taxon>Cytophagaceae</taxon>
        <taxon>Spirosoma</taxon>
    </lineage>
</organism>
<accession>A0A2K8ZAU5</accession>
<sequence length="542" mass="61951">MNTVRFFLLSLVYFPTVGYAQIKLADYSQSFPNGTLNKPETVGLVLAIPKLNNSFWTSRGTSILFDQFAQDASFKELRPKVSIARTTFDSARVHFFLHGVTKKNAGNYQFRVIEYPSRNLIVPWKSITQLTDSLFTKTSGWSQMAYLGGYKAPLGSMLIVDVKKKAFQPIVATGLVAWESIRPVVASIYTSDNLDVFLQKLQYPWAKTRSAPSYSTQDLRLPFTNTNLIYVVNADIYAKNQIQYQLIRNDRLIRPWQDNEYANSFIWLKGFSPGQYRIQIRYTAQPQLVSEYSFIVEPAWYQSLWFKLGVGGVVAVLIALAMFVYLLMRQRRKTQQEEANKQLLQVVLRALYAQLNPHFVFNALSSIQGLINRQDVKGANEYLSDFARLMRESLTHSGNQETSLQQELKIMETYLKLEQLRFGFHYTIQVEEPLDVYTTSLPSLVWQPLLENAVKHGVAPLQQAGQIIIRLEKMDNALILRITDNGKGMTMHEPTNGFGLKLTHDRINLLNRLNPDQPIALAINNCFSAGTEVTLTFTHWLL</sequence>
<evidence type="ECO:0000259" key="2">
    <source>
        <dbReference type="Pfam" id="PF02518"/>
    </source>
</evidence>